<feature type="region of interest" description="Disordered" evidence="1">
    <location>
        <begin position="41"/>
        <end position="77"/>
    </location>
</feature>
<keyword evidence="2" id="KW-0812">Transmembrane</keyword>
<name>A0A5A7N930_9PROT</name>
<sequence>MIDQLSILLGICGILYILFWIVKNDDAQSIQDQKGWLRLRAPSDAKSGSKSDEKSGALKSGRIPPSRNGQPQKIRRR</sequence>
<keyword evidence="2" id="KW-0472">Membrane</keyword>
<dbReference type="RefSeq" id="WP_042082836.1">
    <property type="nucleotide sequence ID" value="NZ_BKCN01000014.1"/>
</dbReference>
<evidence type="ECO:0000313" key="4">
    <source>
        <dbReference type="Proteomes" id="UP000324996"/>
    </source>
</evidence>
<protein>
    <submittedName>
        <fullName evidence="3">Uncharacterized protein</fullName>
    </submittedName>
</protein>
<dbReference type="AlphaFoldDB" id="A0A5A7N930"/>
<accession>A0A5A7N930</accession>
<gene>
    <name evidence="3" type="ORF">JCM17846_25230</name>
</gene>
<comment type="caution">
    <text evidence="3">The sequence shown here is derived from an EMBL/GenBank/DDBJ whole genome shotgun (WGS) entry which is preliminary data.</text>
</comment>
<keyword evidence="4" id="KW-1185">Reference proteome</keyword>
<reference evidence="3 4" key="1">
    <citation type="submission" date="2019-09" db="EMBL/GenBank/DDBJ databases">
        <title>NBRP : Genome information of microbial organism related human and environment.</title>
        <authorList>
            <person name="Hattori M."/>
            <person name="Oshima K."/>
            <person name="Inaba H."/>
            <person name="Suda W."/>
            <person name="Sakamoto M."/>
            <person name="Iino T."/>
            <person name="Kitahara M."/>
            <person name="Oshida Y."/>
            <person name="Iida T."/>
            <person name="Kudo T."/>
            <person name="Itoh T."/>
            <person name="Ohkuma M."/>
        </authorList>
    </citation>
    <scope>NUCLEOTIDE SEQUENCE [LARGE SCALE GENOMIC DNA]</scope>
    <source>
        <strain evidence="3 4">Q-1</strain>
    </source>
</reference>
<organism evidence="3 4">
    <name type="scientific">Iodidimonas nitroreducens</name>
    <dbReference type="NCBI Taxonomy" id="1236968"/>
    <lineage>
        <taxon>Bacteria</taxon>
        <taxon>Pseudomonadati</taxon>
        <taxon>Pseudomonadota</taxon>
        <taxon>Alphaproteobacteria</taxon>
        <taxon>Iodidimonadales</taxon>
        <taxon>Iodidimonadaceae</taxon>
        <taxon>Iodidimonas</taxon>
    </lineage>
</organism>
<feature type="transmembrane region" description="Helical" evidence="2">
    <location>
        <begin position="6"/>
        <end position="22"/>
    </location>
</feature>
<keyword evidence="2" id="KW-1133">Transmembrane helix</keyword>
<dbReference type="EMBL" id="BKCN01000014">
    <property type="protein sequence ID" value="GER04841.1"/>
    <property type="molecule type" value="Genomic_DNA"/>
</dbReference>
<evidence type="ECO:0000256" key="2">
    <source>
        <dbReference type="SAM" id="Phobius"/>
    </source>
</evidence>
<proteinExistence type="predicted"/>
<dbReference type="Proteomes" id="UP000324996">
    <property type="component" value="Unassembled WGS sequence"/>
</dbReference>
<evidence type="ECO:0000256" key="1">
    <source>
        <dbReference type="SAM" id="MobiDB-lite"/>
    </source>
</evidence>
<feature type="compositionally biased region" description="Basic and acidic residues" evidence="1">
    <location>
        <begin position="41"/>
        <end position="56"/>
    </location>
</feature>
<evidence type="ECO:0000313" key="3">
    <source>
        <dbReference type="EMBL" id="GER04841.1"/>
    </source>
</evidence>